<evidence type="ECO:0000313" key="4">
    <source>
        <dbReference type="Proteomes" id="UP001515480"/>
    </source>
</evidence>
<dbReference type="InterPro" id="IPR001466">
    <property type="entry name" value="Beta-lactam-related"/>
</dbReference>
<dbReference type="SUPFAM" id="SSF56601">
    <property type="entry name" value="beta-lactamase/transpeptidase-like"/>
    <property type="match status" value="1"/>
</dbReference>
<organism evidence="3 4">
    <name type="scientific">Prymnesium parvum</name>
    <name type="common">Toxic golden alga</name>
    <dbReference type="NCBI Taxonomy" id="97485"/>
    <lineage>
        <taxon>Eukaryota</taxon>
        <taxon>Haptista</taxon>
        <taxon>Haptophyta</taxon>
        <taxon>Prymnesiophyceae</taxon>
        <taxon>Prymnesiales</taxon>
        <taxon>Prymnesiaceae</taxon>
        <taxon>Prymnesium</taxon>
    </lineage>
</organism>
<dbReference type="Gene3D" id="3.40.710.10">
    <property type="entry name" value="DD-peptidase/beta-lactamase superfamily"/>
    <property type="match status" value="1"/>
</dbReference>
<dbReference type="Proteomes" id="UP001515480">
    <property type="component" value="Unassembled WGS sequence"/>
</dbReference>
<feature type="domain" description="Beta-lactamase-related" evidence="2">
    <location>
        <begin position="55"/>
        <end position="341"/>
    </location>
</feature>
<reference evidence="3 4" key="1">
    <citation type="journal article" date="2024" name="Science">
        <title>Giant polyketide synthase enzymes in the biosynthesis of giant marine polyether toxins.</title>
        <authorList>
            <person name="Fallon T.R."/>
            <person name="Shende V.V."/>
            <person name="Wierzbicki I.H."/>
            <person name="Pendleton A.L."/>
            <person name="Watervoot N.F."/>
            <person name="Auber R.P."/>
            <person name="Gonzalez D.J."/>
            <person name="Wisecaver J.H."/>
            <person name="Moore B.S."/>
        </authorList>
    </citation>
    <scope>NUCLEOTIDE SEQUENCE [LARGE SCALE GENOMIC DNA]</scope>
    <source>
        <strain evidence="3 4">12B1</strain>
    </source>
</reference>
<dbReference type="PANTHER" id="PTHR43283">
    <property type="entry name" value="BETA-LACTAMASE-RELATED"/>
    <property type="match status" value="1"/>
</dbReference>
<dbReference type="Pfam" id="PF00144">
    <property type="entry name" value="Beta-lactamase"/>
    <property type="match status" value="1"/>
</dbReference>
<comment type="caution">
    <text evidence="3">The sequence shown here is derived from an EMBL/GenBank/DDBJ whole genome shotgun (WGS) entry which is preliminary data.</text>
</comment>
<dbReference type="InterPro" id="IPR050789">
    <property type="entry name" value="Diverse_Enzym_Activities"/>
</dbReference>
<sequence>MMSLSKHFLLCLASGVAASSDWEAVDALIEKYKFLPNVSFTAGDTTGRLHTFVKGKLDMKTQIILASSSKFPAAVAIMGAVADPAVPLTFDTRISDVFDWWSSDPKDNRSLVTLRHLLTFTSGLVSADFGSCGIKCLDTTPASHASELPIEACAVEIYEYGPWAVKPGTVWSYHSLHLQLAGAMAAKAAGMPLPDLLHKYLLDKLGMTSSHWIGNHGGVRDPNPHLAAALVSTGEDYDKMLQAVLTYKVASKELLDQAETDAYRTYPNLTTARDPKDVGLEFYGHYSMCLYYECVGQPWGPKCEKAGVHADPGYFGYWPLINRQKGYYMQLVVERHVSLPPDIIKKYNVTTAMIGALSAQCVSPLRFNLTDPVEKALGVGSSTPTPYHPLPPELQVLCAAAL</sequence>
<gene>
    <name evidence="3" type="ORF">AB1Y20_010729</name>
</gene>
<feature type="chain" id="PRO_5044238022" description="Beta-lactamase-related domain-containing protein" evidence="1">
    <location>
        <begin position="19"/>
        <end position="402"/>
    </location>
</feature>
<proteinExistence type="predicted"/>
<evidence type="ECO:0000256" key="1">
    <source>
        <dbReference type="SAM" id="SignalP"/>
    </source>
</evidence>
<dbReference type="EMBL" id="JBGBPQ010000020">
    <property type="protein sequence ID" value="KAL1504323.1"/>
    <property type="molecule type" value="Genomic_DNA"/>
</dbReference>
<protein>
    <recommendedName>
        <fullName evidence="2">Beta-lactamase-related domain-containing protein</fullName>
    </recommendedName>
</protein>
<accession>A0AB34ISZ5</accession>
<evidence type="ECO:0000313" key="3">
    <source>
        <dbReference type="EMBL" id="KAL1504323.1"/>
    </source>
</evidence>
<keyword evidence="4" id="KW-1185">Reference proteome</keyword>
<keyword evidence="1" id="KW-0732">Signal</keyword>
<evidence type="ECO:0000259" key="2">
    <source>
        <dbReference type="Pfam" id="PF00144"/>
    </source>
</evidence>
<name>A0AB34ISZ5_PRYPA</name>
<feature type="signal peptide" evidence="1">
    <location>
        <begin position="1"/>
        <end position="18"/>
    </location>
</feature>
<dbReference type="InterPro" id="IPR012338">
    <property type="entry name" value="Beta-lactam/transpept-like"/>
</dbReference>
<dbReference type="AlphaFoldDB" id="A0AB34ISZ5"/>